<protein>
    <submittedName>
        <fullName evidence="2">Uncharacterized protein</fullName>
    </submittedName>
</protein>
<dbReference type="AlphaFoldDB" id="A0A9W6ZD26"/>
<evidence type="ECO:0000256" key="1">
    <source>
        <dbReference type="SAM" id="MobiDB-lite"/>
    </source>
</evidence>
<evidence type="ECO:0000313" key="2">
    <source>
        <dbReference type="EMBL" id="GMH48195.1"/>
    </source>
</evidence>
<accession>A0A9W6ZD26</accession>
<feature type="region of interest" description="Disordered" evidence="1">
    <location>
        <begin position="95"/>
        <end position="134"/>
    </location>
</feature>
<dbReference type="EMBL" id="BRXZ01004404">
    <property type="protein sequence ID" value="GMH48195.1"/>
    <property type="molecule type" value="Genomic_DNA"/>
</dbReference>
<proteinExistence type="predicted"/>
<organism evidence="2 3">
    <name type="scientific">Triparma retinervis</name>
    <dbReference type="NCBI Taxonomy" id="2557542"/>
    <lineage>
        <taxon>Eukaryota</taxon>
        <taxon>Sar</taxon>
        <taxon>Stramenopiles</taxon>
        <taxon>Ochrophyta</taxon>
        <taxon>Bolidophyceae</taxon>
        <taxon>Parmales</taxon>
        <taxon>Triparmaceae</taxon>
        <taxon>Triparma</taxon>
    </lineage>
</organism>
<reference evidence="2" key="1">
    <citation type="submission" date="2022-07" db="EMBL/GenBank/DDBJ databases">
        <title>Genome analysis of Parmales, a sister group of diatoms, reveals the evolutionary specialization of diatoms from phago-mixotrophs to photoautotrophs.</title>
        <authorList>
            <person name="Ban H."/>
            <person name="Sato S."/>
            <person name="Yoshikawa S."/>
            <person name="Kazumasa Y."/>
            <person name="Nakamura Y."/>
            <person name="Ichinomiya M."/>
            <person name="Saitoh K."/>
            <person name="Sato N."/>
            <person name="Blanc-Mathieu R."/>
            <person name="Endo H."/>
            <person name="Kuwata A."/>
            <person name="Ogata H."/>
        </authorList>
    </citation>
    <scope>NUCLEOTIDE SEQUENCE</scope>
</reference>
<keyword evidence="3" id="KW-1185">Reference proteome</keyword>
<comment type="caution">
    <text evidence="2">The sequence shown here is derived from an EMBL/GenBank/DDBJ whole genome shotgun (WGS) entry which is preliminary data.</text>
</comment>
<name>A0A9W6ZD26_9STRA</name>
<dbReference type="Proteomes" id="UP001165082">
    <property type="component" value="Unassembled WGS sequence"/>
</dbReference>
<evidence type="ECO:0000313" key="3">
    <source>
        <dbReference type="Proteomes" id="UP001165082"/>
    </source>
</evidence>
<feature type="non-terminal residue" evidence="2">
    <location>
        <position position="227"/>
    </location>
</feature>
<feature type="compositionally biased region" description="Basic and acidic residues" evidence="1">
    <location>
        <begin position="97"/>
        <end position="134"/>
    </location>
</feature>
<sequence length="227" mass="25906">MLKFAEMIDSHLGENFCLSASHSSPSSTPSIPSVFTYSNFNSSNWPHFEEVLKDMKDYKCYIKLISKANSKKREITRVEDLTLEIEDKVGNLKKLRKENESRPKGGLRDKRKSEEHEQKSTLRCVRSDERSEEQTKMLEKEKAYAEAQIASQAYSDSRDKLREEKRMHSGFLRTTEELQKAKEAAASVILAYVKSMLQDATKLDATAPMGNPPELEALYGPAKVMFD</sequence>
<gene>
    <name evidence="2" type="ORF">TrRE_jg2903</name>
</gene>